<dbReference type="Gene3D" id="3.30.420.10">
    <property type="entry name" value="Ribonuclease H-like superfamily/Ribonuclease H"/>
    <property type="match status" value="1"/>
</dbReference>
<dbReference type="InterPro" id="IPR036397">
    <property type="entry name" value="RNaseH_sf"/>
</dbReference>
<proteinExistence type="predicted"/>
<evidence type="ECO:0000259" key="2">
    <source>
        <dbReference type="Pfam" id="PF13358"/>
    </source>
</evidence>
<comment type="caution">
    <text evidence="3">The sequence shown here is derived from an EMBL/GenBank/DDBJ whole genome shotgun (WGS) entry which is preliminary data.</text>
</comment>
<dbReference type="OrthoDB" id="2431447at2759"/>
<dbReference type="InterPro" id="IPR052338">
    <property type="entry name" value="Transposase_5"/>
</dbReference>
<dbReference type="EMBL" id="JACAZI010000034">
    <property type="protein sequence ID" value="KAF7328729.1"/>
    <property type="molecule type" value="Genomic_DNA"/>
</dbReference>
<dbReference type="PANTHER" id="PTHR23022">
    <property type="entry name" value="TRANSPOSABLE ELEMENT-RELATED"/>
    <property type="match status" value="1"/>
</dbReference>
<dbReference type="PANTHER" id="PTHR23022:SF135">
    <property type="entry name" value="SI:DKEY-77F5.3"/>
    <property type="match status" value="1"/>
</dbReference>
<dbReference type="AlphaFoldDB" id="A0A8H6U461"/>
<name>A0A8H6U461_9AGAR</name>
<keyword evidence="4" id="KW-1185">Reference proteome</keyword>
<evidence type="ECO:0000313" key="4">
    <source>
        <dbReference type="Proteomes" id="UP000620124"/>
    </source>
</evidence>
<accession>A0A8H6U461</accession>
<dbReference type="Pfam" id="PF13358">
    <property type="entry name" value="DDE_3"/>
    <property type="match status" value="1"/>
</dbReference>
<gene>
    <name evidence="3" type="ORF">MVEN_02501500</name>
</gene>
<reference evidence="3" key="1">
    <citation type="submission" date="2020-05" db="EMBL/GenBank/DDBJ databases">
        <title>Mycena genomes resolve the evolution of fungal bioluminescence.</title>
        <authorList>
            <person name="Tsai I.J."/>
        </authorList>
    </citation>
    <scope>NUCLEOTIDE SEQUENCE</scope>
    <source>
        <strain evidence="3">CCC161011</strain>
    </source>
</reference>
<feature type="domain" description="Tc1-like transposase DDE" evidence="2">
    <location>
        <begin position="173"/>
        <end position="321"/>
    </location>
</feature>
<evidence type="ECO:0000256" key="1">
    <source>
        <dbReference type="SAM" id="MobiDB-lite"/>
    </source>
</evidence>
<dbReference type="InterPro" id="IPR038717">
    <property type="entry name" value="Tc1-like_DDE_dom"/>
</dbReference>
<evidence type="ECO:0000313" key="3">
    <source>
        <dbReference type="EMBL" id="KAF7328729.1"/>
    </source>
</evidence>
<protein>
    <submittedName>
        <fullName evidence="3">DDE-3 domain-containing protein</fullName>
    </submittedName>
</protein>
<organism evidence="3 4">
    <name type="scientific">Mycena venus</name>
    <dbReference type="NCBI Taxonomy" id="2733690"/>
    <lineage>
        <taxon>Eukaryota</taxon>
        <taxon>Fungi</taxon>
        <taxon>Dikarya</taxon>
        <taxon>Basidiomycota</taxon>
        <taxon>Agaricomycotina</taxon>
        <taxon>Agaricomycetes</taxon>
        <taxon>Agaricomycetidae</taxon>
        <taxon>Agaricales</taxon>
        <taxon>Marasmiineae</taxon>
        <taxon>Mycenaceae</taxon>
        <taxon>Mycena</taxon>
    </lineage>
</organism>
<sequence>MPRRPSHTPCHPSAANDAKCTPTKRAKAIILHEDMEMPFTQICQRSPFKKISPLTLSRNYNTVKSHGGDCYYDGRQGKSGQKRALSDEQLMEAEERFELGELIDGEDVRRVMFPGVPGRTVRDNLSAFGLEGFAQRKKANLLPRHVAQRQSMYERYKDWTSEENFLRGVLINSDESKIVLGVSDGRRYVRRRRGRDTFAPRSIQPTEAHGRKKIKVNVWGAIHPKGVSKLIRIDGMLDAELYIKILEHAMIPIYDHFENRPHSFLFFQQDNDPKHTSRLAKKWFQDHDIQVFEWPAKSPDLSPIENAWSELKRRVKRHERYMEIASAEEFFEVLSEIWESVSFQQ</sequence>
<dbReference type="GO" id="GO:0003676">
    <property type="term" value="F:nucleic acid binding"/>
    <property type="evidence" value="ECO:0007669"/>
    <property type="project" value="InterPro"/>
</dbReference>
<dbReference type="Proteomes" id="UP000620124">
    <property type="component" value="Unassembled WGS sequence"/>
</dbReference>
<feature type="region of interest" description="Disordered" evidence="1">
    <location>
        <begin position="1"/>
        <end position="21"/>
    </location>
</feature>